<name>A0A564YMY6_HYMDI</name>
<keyword evidence="2" id="KW-1185">Reference proteome</keyword>
<gene>
    <name evidence="1" type="ORF">WMSIL1_LOCUS7843</name>
</gene>
<proteinExistence type="predicted"/>
<evidence type="ECO:0000313" key="2">
    <source>
        <dbReference type="Proteomes" id="UP000321570"/>
    </source>
</evidence>
<accession>A0A564YMY6</accession>
<organism evidence="1 2">
    <name type="scientific">Hymenolepis diminuta</name>
    <name type="common">Rat tapeworm</name>
    <dbReference type="NCBI Taxonomy" id="6216"/>
    <lineage>
        <taxon>Eukaryota</taxon>
        <taxon>Metazoa</taxon>
        <taxon>Spiralia</taxon>
        <taxon>Lophotrochozoa</taxon>
        <taxon>Platyhelminthes</taxon>
        <taxon>Cestoda</taxon>
        <taxon>Eucestoda</taxon>
        <taxon>Cyclophyllidea</taxon>
        <taxon>Hymenolepididae</taxon>
        <taxon>Hymenolepis</taxon>
    </lineage>
</organism>
<dbReference type="EMBL" id="CABIJS010000299">
    <property type="protein sequence ID" value="VUZ48647.1"/>
    <property type="molecule type" value="Genomic_DNA"/>
</dbReference>
<reference evidence="1 2" key="1">
    <citation type="submission" date="2019-07" db="EMBL/GenBank/DDBJ databases">
        <authorList>
            <person name="Jastrzebski P J."/>
            <person name="Paukszto L."/>
            <person name="Jastrzebski P J."/>
        </authorList>
    </citation>
    <scope>NUCLEOTIDE SEQUENCE [LARGE SCALE GENOMIC DNA]</scope>
    <source>
        <strain evidence="1 2">WMS-il1</strain>
    </source>
</reference>
<evidence type="ECO:0000313" key="1">
    <source>
        <dbReference type="EMBL" id="VUZ48647.1"/>
    </source>
</evidence>
<protein>
    <submittedName>
        <fullName evidence="1">Uncharacterized protein</fullName>
    </submittedName>
</protein>
<sequence length="109" mass="12276">MESAVQFVESTTLPRLIKGFARVSPNILENVYVLPITYRSSADNGLLKWSVTNFVSEQLAFELNSTENALKGCELYIVSEHRFIRSRLSEWGSSLKQVLLYCLKAQSSG</sequence>
<dbReference type="AlphaFoldDB" id="A0A564YMY6"/>
<dbReference type="Proteomes" id="UP000321570">
    <property type="component" value="Unassembled WGS sequence"/>
</dbReference>